<feature type="chain" id="PRO_5043148977" description="Phosphate ABC transporter substrate-binding protein" evidence="1">
    <location>
        <begin position="36"/>
        <end position="159"/>
    </location>
</feature>
<dbReference type="RefSeq" id="WP_075710121.1">
    <property type="nucleotide sequence ID" value="NZ_AP019655.1"/>
</dbReference>
<evidence type="ECO:0008006" key="6">
    <source>
        <dbReference type="Google" id="ProtNLM"/>
    </source>
</evidence>
<proteinExistence type="predicted"/>
<dbReference type="Proteomes" id="UP000186313">
    <property type="component" value="Unassembled WGS sequence"/>
</dbReference>
<gene>
    <name evidence="3" type="ORF">BIY20_20835</name>
    <name evidence="2" type="ORF">BIY22_11590</name>
</gene>
<comment type="caution">
    <text evidence="2">The sequence shown here is derived from an EMBL/GenBank/DDBJ whole genome shotgun (WGS) entry which is preliminary data.</text>
</comment>
<dbReference type="AlphaFoldDB" id="A0A1Q9HAY5"/>
<keyword evidence="1" id="KW-0732">Signal</keyword>
<dbReference type="EMBL" id="MJMJ01000043">
    <property type="protein sequence ID" value="OLQ86284.1"/>
    <property type="molecule type" value="Genomic_DNA"/>
</dbReference>
<reference evidence="4 5" key="1">
    <citation type="submission" date="2016-09" db="EMBL/GenBank/DDBJ databases">
        <title>Genomic Taxonomy of the Vibrionaceae.</title>
        <authorList>
            <person name="Gonzalez-Castillo A."/>
            <person name="Gomez-Gil B."/>
            <person name="Enciso-Ibarra K."/>
        </authorList>
    </citation>
    <scope>NUCLEOTIDE SEQUENCE [LARGE SCALE GENOMIC DNA]</scope>
    <source>
        <strain evidence="3 4">CAIM 1902</strain>
        <strain evidence="2 5">CAIM 703</strain>
    </source>
</reference>
<protein>
    <recommendedName>
        <fullName evidence="6">Phosphate ABC transporter substrate-binding protein</fullName>
    </recommendedName>
</protein>
<dbReference type="EMBL" id="MJMH01000062">
    <property type="protein sequence ID" value="OLQ95685.1"/>
    <property type="molecule type" value="Genomic_DNA"/>
</dbReference>
<organism evidence="2 5">
    <name type="scientific">Vibrio panuliri</name>
    <dbReference type="NCBI Taxonomy" id="1381081"/>
    <lineage>
        <taxon>Bacteria</taxon>
        <taxon>Pseudomonadati</taxon>
        <taxon>Pseudomonadota</taxon>
        <taxon>Gammaproteobacteria</taxon>
        <taxon>Vibrionales</taxon>
        <taxon>Vibrionaceae</taxon>
        <taxon>Vibrio</taxon>
    </lineage>
</organism>
<dbReference type="STRING" id="1381081.BIY22_11590"/>
<dbReference type="SUPFAM" id="SSF53850">
    <property type="entry name" value="Periplasmic binding protein-like II"/>
    <property type="match status" value="1"/>
</dbReference>
<evidence type="ECO:0000313" key="5">
    <source>
        <dbReference type="Proteomes" id="UP000186313"/>
    </source>
</evidence>
<name>A0A1Q9HAY5_9VIBR</name>
<evidence type="ECO:0000313" key="3">
    <source>
        <dbReference type="EMBL" id="OLQ95685.1"/>
    </source>
</evidence>
<dbReference type="OrthoDB" id="5368544at2"/>
<dbReference type="Proteomes" id="UP000186039">
    <property type="component" value="Unassembled WGS sequence"/>
</dbReference>
<evidence type="ECO:0000313" key="2">
    <source>
        <dbReference type="EMBL" id="OLQ86284.1"/>
    </source>
</evidence>
<accession>A0A1Q9HAY5</accession>
<evidence type="ECO:0000313" key="4">
    <source>
        <dbReference type="Proteomes" id="UP000186039"/>
    </source>
</evidence>
<feature type="signal peptide" evidence="1">
    <location>
        <begin position="1"/>
        <end position="35"/>
    </location>
</feature>
<evidence type="ECO:0000256" key="1">
    <source>
        <dbReference type="SAM" id="SignalP"/>
    </source>
</evidence>
<sequence>MDLLKQIHCRQFSEVWSTLLILAALCMSLPSHALAADQYAIFTLNNSFEKMSILKARKLYRGKSKSLNGQRFELSDWPADSIEREQFYRYLLGKNTAQMNAHWAALSFSGKARPPKEIAQSEIQSLIEWMEEKPNRIGYAPIEALPSNANVLFIISEDN</sequence>
<keyword evidence="4" id="KW-1185">Reference proteome</keyword>